<evidence type="ECO:0000256" key="2">
    <source>
        <dbReference type="ARBA" id="ARBA00004429"/>
    </source>
</evidence>
<accession>A0ABS9K5U3</accession>
<evidence type="ECO:0000256" key="7">
    <source>
        <dbReference type="ARBA" id="ARBA00022989"/>
    </source>
</evidence>
<dbReference type="NCBIfam" id="TIGR00540">
    <property type="entry name" value="TPR_hemY_coli"/>
    <property type="match status" value="1"/>
</dbReference>
<dbReference type="InterPro" id="IPR010817">
    <property type="entry name" value="HemY_N"/>
</dbReference>
<dbReference type="EMBL" id="JAKLTN010000003">
    <property type="protein sequence ID" value="MCG2578550.1"/>
    <property type="molecule type" value="Genomic_DNA"/>
</dbReference>
<evidence type="ECO:0000256" key="1">
    <source>
        <dbReference type="ARBA" id="ARBA00002962"/>
    </source>
</evidence>
<gene>
    <name evidence="13" type="ORF">LZ012_16255</name>
</gene>
<evidence type="ECO:0000313" key="14">
    <source>
        <dbReference type="Proteomes" id="UP001165384"/>
    </source>
</evidence>
<dbReference type="Proteomes" id="UP001165384">
    <property type="component" value="Unassembled WGS sequence"/>
</dbReference>
<evidence type="ECO:0000313" key="13">
    <source>
        <dbReference type="EMBL" id="MCG2578550.1"/>
    </source>
</evidence>
<comment type="caution">
    <text evidence="13">The sequence shown here is derived from an EMBL/GenBank/DDBJ whole genome shotgun (WGS) entry which is preliminary data.</text>
</comment>
<feature type="domain" description="HemY N-terminal" evidence="12">
    <location>
        <begin position="26"/>
        <end position="131"/>
    </location>
</feature>
<feature type="transmembrane region" description="Helical" evidence="11">
    <location>
        <begin position="39"/>
        <end position="59"/>
    </location>
</feature>
<sequence>MRGLFWILALSGLAVAVALGARLNDGYLLLVVPPWRVEISLNLFIVALFALFLAFYAVLRMSSATFGLPRRVREYRARRQRDLAGLVFQDAVRLLFEGRFGQAMKKAAEAHGAGTAPGLSALIAARAAQRMREPEKQQYWLEHAKTDDPRTEAATLMLDAEMANEERRFADALEALGRLQGKQGRHIAALRLELRARQGAGDWPGVLKLVRQLAKRDALPAEVVREVLSQAHLANIAGRRHDRGQLVGYLRSIPEDERGGRVMLAAARGLMALQADSEAQKLIEATLDQADDDTWQSELVAIYGRLSGSEPTARIAKAEGWLRRHPDDAVLLLALGRMCQRQRLWGKAQSYLEASLSVQAAQETHLELAHLLDQLDKAEEANKHYRASAQFNEN</sequence>
<keyword evidence="7 11" id="KW-1133">Transmembrane helix</keyword>
<proteinExistence type="predicted"/>
<evidence type="ECO:0000256" key="6">
    <source>
        <dbReference type="ARBA" id="ARBA00022692"/>
    </source>
</evidence>
<dbReference type="Pfam" id="PF07219">
    <property type="entry name" value="HemY_N"/>
    <property type="match status" value="1"/>
</dbReference>
<dbReference type="RefSeq" id="WP_275711928.1">
    <property type="nucleotide sequence ID" value="NZ_JAKLTN010000003.1"/>
</dbReference>
<keyword evidence="9" id="KW-0627">Porphyrin biosynthesis</keyword>
<name>A0ABS9K5U3_9RHOO</name>
<evidence type="ECO:0000259" key="12">
    <source>
        <dbReference type="Pfam" id="PF07219"/>
    </source>
</evidence>
<comment type="subcellular location">
    <subcellularLocation>
        <location evidence="2">Cell inner membrane</location>
        <topology evidence="2">Multi-pass membrane protein</topology>
    </subcellularLocation>
</comment>
<feature type="coiled-coil region" evidence="10">
    <location>
        <begin position="361"/>
        <end position="388"/>
    </location>
</feature>
<evidence type="ECO:0000256" key="8">
    <source>
        <dbReference type="ARBA" id="ARBA00023136"/>
    </source>
</evidence>
<evidence type="ECO:0000256" key="3">
    <source>
        <dbReference type="ARBA" id="ARBA00004744"/>
    </source>
</evidence>
<evidence type="ECO:0000256" key="10">
    <source>
        <dbReference type="SAM" id="Coils"/>
    </source>
</evidence>
<keyword evidence="6 11" id="KW-0812">Transmembrane</keyword>
<evidence type="ECO:0000256" key="9">
    <source>
        <dbReference type="ARBA" id="ARBA00023244"/>
    </source>
</evidence>
<dbReference type="InterPro" id="IPR011990">
    <property type="entry name" value="TPR-like_helical_dom_sf"/>
</dbReference>
<organism evidence="13 14">
    <name type="scientific">Dechloromonas hankyongensis</name>
    <dbReference type="NCBI Taxonomy" id="2908002"/>
    <lineage>
        <taxon>Bacteria</taxon>
        <taxon>Pseudomonadati</taxon>
        <taxon>Pseudomonadota</taxon>
        <taxon>Betaproteobacteria</taxon>
        <taxon>Rhodocyclales</taxon>
        <taxon>Azonexaceae</taxon>
        <taxon>Dechloromonas</taxon>
    </lineage>
</organism>
<dbReference type="InterPro" id="IPR005254">
    <property type="entry name" value="Heme_biosyn_assoc_TPR_pro"/>
</dbReference>
<evidence type="ECO:0000256" key="5">
    <source>
        <dbReference type="ARBA" id="ARBA00022519"/>
    </source>
</evidence>
<keyword evidence="8 11" id="KW-0472">Membrane</keyword>
<keyword evidence="10" id="KW-0175">Coiled coil</keyword>
<reference evidence="13" key="1">
    <citation type="submission" date="2022-01" db="EMBL/GenBank/DDBJ databases">
        <authorList>
            <person name="Jo J.-H."/>
            <person name="Im W.-T."/>
        </authorList>
    </citation>
    <scope>NUCLEOTIDE SEQUENCE</scope>
    <source>
        <strain evidence="13">XY25</strain>
    </source>
</reference>
<comment type="pathway">
    <text evidence="3">Porphyrin-containing compound metabolism; protoheme biosynthesis.</text>
</comment>
<protein>
    <submittedName>
        <fullName evidence="13">Heme biosynthesis protein HemY</fullName>
    </submittedName>
</protein>
<evidence type="ECO:0000256" key="11">
    <source>
        <dbReference type="SAM" id="Phobius"/>
    </source>
</evidence>
<dbReference type="SUPFAM" id="SSF48452">
    <property type="entry name" value="TPR-like"/>
    <property type="match status" value="1"/>
</dbReference>
<evidence type="ECO:0000256" key="4">
    <source>
        <dbReference type="ARBA" id="ARBA00022475"/>
    </source>
</evidence>
<keyword evidence="5" id="KW-0997">Cell inner membrane</keyword>
<keyword evidence="14" id="KW-1185">Reference proteome</keyword>
<dbReference type="Gene3D" id="1.25.40.10">
    <property type="entry name" value="Tetratricopeptide repeat domain"/>
    <property type="match status" value="1"/>
</dbReference>
<comment type="function">
    <text evidence="1">Involved in a late step of protoheme IX synthesis.</text>
</comment>
<keyword evidence="4" id="KW-1003">Cell membrane</keyword>